<evidence type="ECO:0000313" key="1">
    <source>
        <dbReference type="EMBL" id="CAA9502926.1"/>
    </source>
</evidence>
<dbReference type="AlphaFoldDB" id="A0A6J4SQZ7"/>
<keyword evidence="1" id="KW-0067">ATP-binding</keyword>
<sequence length="120" mass="13412">MPAAERERWEVLEKIGAYAAGELEGEEAREAEALIFERPDYRRLAESYARMLVMLNTFAGEPVEVPEAVISFALRRAYVSAFMRNAEVLISSLGRSYLDAFVYYLGLRPGPAREGYGGGI</sequence>
<dbReference type="EMBL" id="CADCVK010000394">
    <property type="protein sequence ID" value="CAA9502926.1"/>
    <property type="molecule type" value="Genomic_DNA"/>
</dbReference>
<proteinExistence type="predicted"/>
<keyword evidence="1" id="KW-0347">Helicase</keyword>
<gene>
    <name evidence="1" type="ORF">AVDCRST_MAG12-2769</name>
</gene>
<dbReference type="GO" id="GO:0004386">
    <property type="term" value="F:helicase activity"/>
    <property type="evidence" value="ECO:0007669"/>
    <property type="project" value="UniProtKB-KW"/>
</dbReference>
<name>A0A6J4SQZ7_9ACTN</name>
<organism evidence="1">
    <name type="scientific">uncultured Rubrobacteraceae bacterium</name>
    <dbReference type="NCBI Taxonomy" id="349277"/>
    <lineage>
        <taxon>Bacteria</taxon>
        <taxon>Bacillati</taxon>
        <taxon>Actinomycetota</taxon>
        <taxon>Rubrobacteria</taxon>
        <taxon>Rubrobacterales</taxon>
        <taxon>Rubrobacteraceae</taxon>
        <taxon>environmental samples</taxon>
    </lineage>
</organism>
<protein>
    <submittedName>
        <fullName evidence="1">ATP-dependent DNA helicase RecQ</fullName>
    </submittedName>
</protein>
<keyword evidence="1" id="KW-0378">Hydrolase</keyword>
<reference evidence="1" key="1">
    <citation type="submission" date="2020-02" db="EMBL/GenBank/DDBJ databases">
        <authorList>
            <person name="Meier V. D."/>
        </authorList>
    </citation>
    <scope>NUCLEOTIDE SEQUENCE</scope>
    <source>
        <strain evidence="1">AVDCRST_MAG12</strain>
    </source>
</reference>
<keyword evidence="1" id="KW-0547">Nucleotide-binding</keyword>
<accession>A0A6J4SQZ7</accession>